<proteinExistence type="predicted"/>
<dbReference type="AlphaFoldDB" id="A0AAW0BYA9"/>
<evidence type="ECO:0000256" key="1">
    <source>
        <dbReference type="SAM" id="MobiDB-lite"/>
    </source>
</evidence>
<evidence type="ECO:0000313" key="2">
    <source>
        <dbReference type="EMBL" id="KAK7031180.1"/>
    </source>
</evidence>
<sequence>MTRLSSDKTLTDVNEESNDSTLHELNALDGPISESNDNLMTPTELYLLFWDSLRLSAAPVWDSEPRSDAPDRVLDTVLDLALPSHSGVIVDSENPILEDGHGQPEGEDTPFMVDETHPTTSTQMIIRRQSITVAPASNTRSISTETETATANHRPPNDSSHYQRDAIANGHRWETDPPPVYSERWYSGHSDTASSPVSPNIPESPIATTLNNGRASYHNKYDYYDIPDNCGNTLRELLEHPDADLHIEQEPTWDYYLTAGPTDGDSPHLGQNEDSILHSTAFQHWKLSDEDIHCALLCGTVAGDSVERLNVDNVYQRHEYPAPPRIVTKVEETNDWPISGDWTRTNALPDLKGSNEPVDDTALPAVAMGPIEPTRIHPVGSHALSDASMRRRERIASYSCILCFATFTAKHNLKSECS</sequence>
<reference evidence="2 3" key="1">
    <citation type="submission" date="2024-01" db="EMBL/GenBank/DDBJ databases">
        <title>A draft genome for a cacao thread blight-causing isolate of Paramarasmius palmivorus.</title>
        <authorList>
            <person name="Baruah I.K."/>
            <person name="Bukari Y."/>
            <person name="Amoako-Attah I."/>
            <person name="Meinhardt L.W."/>
            <person name="Bailey B.A."/>
            <person name="Cohen S.P."/>
        </authorList>
    </citation>
    <scope>NUCLEOTIDE SEQUENCE [LARGE SCALE GENOMIC DNA]</scope>
    <source>
        <strain evidence="2 3">GH-12</strain>
    </source>
</reference>
<gene>
    <name evidence="2" type="ORF">VNI00_013596</name>
</gene>
<comment type="caution">
    <text evidence="2">The sequence shown here is derived from an EMBL/GenBank/DDBJ whole genome shotgun (WGS) entry which is preliminary data.</text>
</comment>
<feature type="region of interest" description="Disordered" evidence="1">
    <location>
        <begin position="1"/>
        <end position="33"/>
    </location>
</feature>
<feature type="region of interest" description="Disordered" evidence="1">
    <location>
        <begin position="135"/>
        <end position="163"/>
    </location>
</feature>
<evidence type="ECO:0000313" key="3">
    <source>
        <dbReference type="Proteomes" id="UP001383192"/>
    </source>
</evidence>
<feature type="compositionally biased region" description="Polar residues" evidence="1">
    <location>
        <begin position="135"/>
        <end position="151"/>
    </location>
</feature>
<keyword evidence="3" id="KW-1185">Reference proteome</keyword>
<dbReference type="EMBL" id="JAYKXP010000070">
    <property type="protein sequence ID" value="KAK7031180.1"/>
    <property type="molecule type" value="Genomic_DNA"/>
</dbReference>
<dbReference type="Proteomes" id="UP001383192">
    <property type="component" value="Unassembled WGS sequence"/>
</dbReference>
<accession>A0AAW0BYA9</accession>
<organism evidence="2 3">
    <name type="scientific">Paramarasmius palmivorus</name>
    <dbReference type="NCBI Taxonomy" id="297713"/>
    <lineage>
        <taxon>Eukaryota</taxon>
        <taxon>Fungi</taxon>
        <taxon>Dikarya</taxon>
        <taxon>Basidiomycota</taxon>
        <taxon>Agaricomycotina</taxon>
        <taxon>Agaricomycetes</taxon>
        <taxon>Agaricomycetidae</taxon>
        <taxon>Agaricales</taxon>
        <taxon>Marasmiineae</taxon>
        <taxon>Marasmiaceae</taxon>
        <taxon>Paramarasmius</taxon>
    </lineage>
</organism>
<name>A0AAW0BYA9_9AGAR</name>
<feature type="region of interest" description="Disordered" evidence="1">
    <location>
        <begin position="184"/>
        <end position="204"/>
    </location>
</feature>
<feature type="compositionally biased region" description="Basic and acidic residues" evidence="1">
    <location>
        <begin position="1"/>
        <end position="10"/>
    </location>
</feature>
<protein>
    <submittedName>
        <fullName evidence="2">Uncharacterized protein</fullName>
    </submittedName>
</protein>
<feature type="compositionally biased region" description="Polar residues" evidence="1">
    <location>
        <begin position="189"/>
        <end position="198"/>
    </location>
</feature>